<keyword evidence="1" id="KW-0812">Transmembrane</keyword>
<dbReference type="AlphaFoldDB" id="A0A1I0V0R1"/>
<name>A0A1I0V0R1_9CLOT</name>
<keyword evidence="3" id="KW-1185">Reference proteome</keyword>
<keyword evidence="1" id="KW-1133">Transmembrane helix</keyword>
<dbReference type="RefSeq" id="WP_090037562.1">
    <property type="nucleotide sequence ID" value="NZ_FOKI01000001.1"/>
</dbReference>
<reference evidence="2 3" key="1">
    <citation type="submission" date="2016-10" db="EMBL/GenBank/DDBJ databases">
        <authorList>
            <person name="de Groot N.N."/>
        </authorList>
    </citation>
    <scope>NUCLEOTIDE SEQUENCE [LARGE SCALE GENOMIC DNA]</scope>
    <source>
        <strain evidence="2 3">DSM 12271</strain>
    </source>
</reference>
<dbReference type="OrthoDB" id="9900126at2"/>
<accession>A0A1I0V0R1</accession>
<organism evidence="2 3">
    <name type="scientific">Clostridium frigidicarnis</name>
    <dbReference type="NCBI Taxonomy" id="84698"/>
    <lineage>
        <taxon>Bacteria</taxon>
        <taxon>Bacillati</taxon>
        <taxon>Bacillota</taxon>
        <taxon>Clostridia</taxon>
        <taxon>Eubacteriales</taxon>
        <taxon>Clostridiaceae</taxon>
        <taxon>Clostridium</taxon>
    </lineage>
</organism>
<evidence type="ECO:0000256" key="1">
    <source>
        <dbReference type="SAM" id="Phobius"/>
    </source>
</evidence>
<sequence length="66" mass="7388">MEKLNIKDRVANLLRVKSIIALLLTLTFCALTLWNGNITESFTNILLIVIGFYFGQSSKNISVKGE</sequence>
<protein>
    <submittedName>
        <fullName evidence="2">Uncharacterized protein</fullName>
    </submittedName>
</protein>
<dbReference type="EMBL" id="FOKI01000001">
    <property type="protein sequence ID" value="SFA69939.1"/>
    <property type="molecule type" value="Genomic_DNA"/>
</dbReference>
<dbReference type="STRING" id="84698.SAMN04488528_100175"/>
<dbReference type="Proteomes" id="UP000198619">
    <property type="component" value="Unassembled WGS sequence"/>
</dbReference>
<proteinExistence type="predicted"/>
<feature type="transmembrane region" description="Helical" evidence="1">
    <location>
        <begin position="39"/>
        <end position="55"/>
    </location>
</feature>
<evidence type="ECO:0000313" key="2">
    <source>
        <dbReference type="EMBL" id="SFA69939.1"/>
    </source>
</evidence>
<keyword evidence="1" id="KW-0472">Membrane</keyword>
<gene>
    <name evidence="2" type="ORF">SAMN04488528_100175</name>
</gene>
<evidence type="ECO:0000313" key="3">
    <source>
        <dbReference type="Proteomes" id="UP000198619"/>
    </source>
</evidence>
<feature type="transmembrane region" description="Helical" evidence="1">
    <location>
        <begin position="12"/>
        <end position="33"/>
    </location>
</feature>